<dbReference type="SUPFAM" id="SSF51197">
    <property type="entry name" value="Clavaminate synthase-like"/>
    <property type="match status" value="1"/>
</dbReference>
<reference evidence="1" key="1">
    <citation type="submission" date="2018-05" db="EMBL/GenBank/DDBJ databases">
        <authorList>
            <person name="Lanie J.A."/>
            <person name="Ng W.-L."/>
            <person name="Kazmierczak K.M."/>
            <person name="Andrzejewski T.M."/>
            <person name="Davidsen T.M."/>
            <person name="Wayne K.J."/>
            <person name="Tettelin H."/>
            <person name="Glass J.I."/>
            <person name="Rusch D."/>
            <person name="Podicherti R."/>
            <person name="Tsui H.-C.T."/>
            <person name="Winkler M.E."/>
        </authorList>
    </citation>
    <scope>NUCLEOTIDE SEQUENCE</scope>
</reference>
<protein>
    <recommendedName>
        <fullName evidence="2">Fe2OG dioxygenase domain-containing protein</fullName>
    </recommendedName>
</protein>
<proteinExistence type="predicted"/>
<sequence>MELKIDSRVRRLTGTEKAQFDRDGYIKNLPVFAPEGVAQLQKMFDEWSGRLPKEIDINRVNMWHKASCSFSRLCHTSAILDYIEDVVGPNFYQWGGQFFVKYPHDGSEVPWHQDCQYWPLSPKRTVTAWLAIYDTDAENAALQVIRGSHKKGLFKHHINDAAHLVLSRELDADQVDHGNIVTLDMKAGEISLHDSGLVHGSGPNRSNRRRCGITIRF</sequence>
<organism evidence="1">
    <name type="scientific">marine metagenome</name>
    <dbReference type="NCBI Taxonomy" id="408172"/>
    <lineage>
        <taxon>unclassified sequences</taxon>
        <taxon>metagenomes</taxon>
        <taxon>ecological metagenomes</taxon>
    </lineage>
</organism>
<dbReference type="Pfam" id="PF05721">
    <property type="entry name" value="PhyH"/>
    <property type="match status" value="1"/>
</dbReference>
<dbReference type="GO" id="GO:0046872">
    <property type="term" value="F:metal ion binding"/>
    <property type="evidence" value="ECO:0007669"/>
    <property type="project" value="UniProtKB-ARBA"/>
</dbReference>
<feature type="non-terminal residue" evidence="1">
    <location>
        <position position="217"/>
    </location>
</feature>
<evidence type="ECO:0008006" key="2">
    <source>
        <dbReference type="Google" id="ProtNLM"/>
    </source>
</evidence>
<dbReference type="AlphaFoldDB" id="A0A382U2R9"/>
<dbReference type="PANTHER" id="PTHR20883:SF48">
    <property type="entry name" value="ECTOINE DIOXYGENASE"/>
    <property type="match status" value="1"/>
</dbReference>
<dbReference type="GO" id="GO:0016491">
    <property type="term" value="F:oxidoreductase activity"/>
    <property type="evidence" value="ECO:0007669"/>
    <property type="project" value="UniProtKB-ARBA"/>
</dbReference>
<accession>A0A382U2R9</accession>
<name>A0A382U2R9_9ZZZZ</name>
<dbReference type="Gene3D" id="2.60.120.620">
    <property type="entry name" value="q2cbj1_9rhob like domain"/>
    <property type="match status" value="1"/>
</dbReference>
<dbReference type="EMBL" id="UINC01140841">
    <property type="protein sequence ID" value="SVD28215.1"/>
    <property type="molecule type" value="Genomic_DNA"/>
</dbReference>
<evidence type="ECO:0000313" key="1">
    <source>
        <dbReference type="EMBL" id="SVD28215.1"/>
    </source>
</evidence>
<dbReference type="InterPro" id="IPR008775">
    <property type="entry name" value="Phytyl_CoA_dOase-like"/>
</dbReference>
<gene>
    <name evidence="1" type="ORF">METZ01_LOCUS381069</name>
</gene>
<dbReference type="PANTHER" id="PTHR20883">
    <property type="entry name" value="PHYTANOYL-COA DIOXYGENASE DOMAIN CONTAINING 1"/>
    <property type="match status" value="1"/>
</dbReference>